<keyword evidence="3" id="KW-1185">Reference proteome</keyword>
<evidence type="ECO:0000313" key="2">
    <source>
        <dbReference type="EMBL" id="GES04890.1"/>
    </source>
</evidence>
<reference evidence="2 3" key="1">
    <citation type="submission" date="2019-10" db="EMBL/GenBank/DDBJ databases">
        <title>Whole genome shotgun sequence of Acrocarpospora corrugata NBRC 13972.</title>
        <authorList>
            <person name="Ichikawa N."/>
            <person name="Kimura A."/>
            <person name="Kitahashi Y."/>
            <person name="Komaki H."/>
            <person name="Oguchi A."/>
        </authorList>
    </citation>
    <scope>NUCLEOTIDE SEQUENCE [LARGE SCALE GENOMIC DNA]</scope>
    <source>
        <strain evidence="2 3">NBRC 13972</strain>
    </source>
</reference>
<dbReference type="EMBL" id="BLAD01000089">
    <property type="protein sequence ID" value="GES04890.1"/>
    <property type="molecule type" value="Genomic_DNA"/>
</dbReference>
<dbReference type="AlphaFoldDB" id="A0A5M3W9H9"/>
<gene>
    <name evidence="2" type="ORF">Acor_69580</name>
</gene>
<protein>
    <submittedName>
        <fullName evidence="2">Uncharacterized protein</fullName>
    </submittedName>
</protein>
<evidence type="ECO:0000256" key="1">
    <source>
        <dbReference type="SAM" id="MobiDB-lite"/>
    </source>
</evidence>
<feature type="region of interest" description="Disordered" evidence="1">
    <location>
        <begin position="55"/>
        <end position="74"/>
    </location>
</feature>
<comment type="caution">
    <text evidence="2">The sequence shown here is derived from an EMBL/GenBank/DDBJ whole genome shotgun (WGS) entry which is preliminary data.</text>
</comment>
<sequence>MILRIAWAVMSRQEEDYRQDGGDLHDRREARRGQHLAERYQKTLEHLGYRVTLISPGPDPTGVADLTHPKEPAG</sequence>
<name>A0A5M3W9H9_9ACTN</name>
<accession>A0A5M3W9H9</accession>
<dbReference type="RefSeq" id="WP_155340948.1">
    <property type="nucleotide sequence ID" value="NZ_BAAABN010000005.1"/>
</dbReference>
<proteinExistence type="predicted"/>
<evidence type="ECO:0000313" key="3">
    <source>
        <dbReference type="Proteomes" id="UP000334990"/>
    </source>
</evidence>
<organism evidence="2 3">
    <name type="scientific">Acrocarpospora corrugata</name>
    <dbReference type="NCBI Taxonomy" id="35763"/>
    <lineage>
        <taxon>Bacteria</taxon>
        <taxon>Bacillati</taxon>
        <taxon>Actinomycetota</taxon>
        <taxon>Actinomycetes</taxon>
        <taxon>Streptosporangiales</taxon>
        <taxon>Streptosporangiaceae</taxon>
        <taxon>Acrocarpospora</taxon>
    </lineage>
</organism>
<dbReference type="Proteomes" id="UP000334990">
    <property type="component" value="Unassembled WGS sequence"/>
</dbReference>